<sequence>MTALKVNRKLHLSKVSHRRFNESGQLLAFYLTSVGWGVHLILKTETLPNITAYITSLWEGYPTEHIPMTLPTKFFFIIQIAYWIHCFPELYLTKAKREEIPQKVTYATLYLVVCIAAYVLVLTRLAIALLVLHYGSEAIFHTARMLHFADRTKIASRVFKVWNVVFLAVRLVTIVLAFLTFWHGLPLTGTDTLDVASRNFNTQIVRINCLISVCLIQVWLLWTFTTFHLRRLKEKGSDVLLKSSQSKSEASKRRKDAAEKRRRAAKKEDAAKKASSVDDDVSDLTEVDQNTRSTTLRQRPTTRASVAAAARS</sequence>
<feature type="transmembrane region" description="Helical" evidence="9">
    <location>
        <begin position="74"/>
        <end position="92"/>
    </location>
</feature>
<evidence type="ECO:0000256" key="4">
    <source>
        <dbReference type="ARBA" id="ARBA00022692"/>
    </source>
</evidence>
<feature type="compositionally biased region" description="Basic residues" evidence="8">
    <location>
        <begin position="252"/>
        <end position="265"/>
    </location>
</feature>
<comment type="similarity">
    <text evidence="2">Belongs to the TRAM family.</text>
</comment>
<evidence type="ECO:0000256" key="8">
    <source>
        <dbReference type="SAM" id="MobiDB-lite"/>
    </source>
</evidence>
<dbReference type="PANTHER" id="PTHR12371">
    <property type="entry name" value="TRANSLOCATION ASSOCIATED MEMBRANE PROTEIN"/>
    <property type="match status" value="1"/>
</dbReference>
<dbReference type="EMBL" id="OB661026">
    <property type="protein sequence ID" value="CAD7227072.1"/>
    <property type="molecule type" value="Genomic_DNA"/>
</dbReference>
<dbReference type="InterPro" id="IPR016447">
    <property type="entry name" value="Translocation_assoc_membrane"/>
</dbReference>
<dbReference type="AlphaFoldDB" id="A0A7R8ZPS4"/>
<accession>A0A7R8ZPS4</accession>
<dbReference type="GO" id="GO:0006616">
    <property type="term" value="P:SRP-dependent cotranslational protein targeting to membrane, translocation"/>
    <property type="evidence" value="ECO:0007669"/>
    <property type="project" value="InterPro"/>
</dbReference>
<feature type="transmembrane region" description="Helical" evidence="9">
    <location>
        <begin position="20"/>
        <end position="42"/>
    </location>
</feature>
<evidence type="ECO:0000256" key="9">
    <source>
        <dbReference type="SAM" id="Phobius"/>
    </source>
</evidence>
<evidence type="ECO:0000313" key="10">
    <source>
        <dbReference type="EMBL" id="CAD7227072.1"/>
    </source>
</evidence>
<feature type="compositionally biased region" description="Low complexity" evidence="8">
    <location>
        <begin position="301"/>
        <end position="312"/>
    </location>
</feature>
<evidence type="ECO:0000256" key="6">
    <source>
        <dbReference type="ARBA" id="ARBA00022989"/>
    </source>
</evidence>
<dbReference type="Pfam" id="PF03798">
    <property type="entry name" value="TRAM_LAG1_CLN8"/>
    <property type="match status" value="1"/>
</dbReference>
<gene>
    <name evidence="10" type="ORF">CTOB1V02_LOCUS4981</name>
</gene>
<protein>
    <submittedName>
        <fullName evidence="10">Uncharacterized protein</fullName>
    </submittedName>
</protein>
<evidence type="ECO:0000256" key="7">
    <source>
        <dbReference type="ARBA" id="ARBA00023136"/>
    </source>
</evidence>
<feature type="transmembrane region" description="Helical" evidence="9">
    <location>
        <begin position="161"/>
        <end position="184"/>
    </location>
</feature>
<keyword evidence="5" id="KW-0653">Protein transport</keyword>
<evidence type="ECO:0000256" key="2">
    <source>
        <dbReference type="ARBA" id="ARBA00005999"/>
    </source>
</evidence>
<dbReference type="PROSITE" id="PS50922">
    <property type="entry name" value="TLC"/>
    <property type="match status" value="1"/>
</dbReference>
<keyword evidence="3" id="KW-0813">Transport</keyword>
<proteinExistence type="inferred from homology"/>
<evidence type="ECO:0000256" key="3">
    <source>
        <dbReference type="ARBA" id="ARBA00022448"/>
    </source>
</evidence>
<organism evidence="10">
    <name type="scientific">Cyprideis torosa</name>
    <dbReference type="NCBI Taxonomy" id="163714"/>
    <lineage>
        <taxon>Eukaryota</taxon>
        <taxon>Metazoa</taxon>
        <taxon>Ecdysozoa</taxon>
        <taxon>Arthropoda</taxon>
        <taxon>Crustacea</taxon>
        <taxon>Oligostraca</taxon>
        <taxon>Ostracoda</taxon>
        <taxon>Podocopa</taxon>
        <taxon>Podocopida</taxon>
        <taxon>Cytherocopina</taxon>
        <taxon>Cytheroidea</taxon>
        <taxon>Cytherideidae</taxon>
        <taxon>Cyprideis</taxon>
    </lineage>
</organism>
<feature type="region of interest" description="Disordered" evidence="8">
    <location>
        <begin position="244"/>
        <end position="312"/>
    </location>
</feature>
<reference evidence="10" key="1">
    <citation type="submission" date="2020-11" db="EMBL/GenBank/DDBJ databases">
        <authorList>
            <person name="Tran Van P."/>
        </authorList>
    </citation>
    <scope>NUCLEOTIDE SEQUENCE</scope>
</reference>
<dbReference type="GO" id="GO:0045048">
    <property type="term" value="P:protein insertion into ER membrane"/>
    <property type="evidence" value="ECO:0007669"/>
    <property type="project" value="TreeGrafter"/>
</dbReference>
<keyword evidence="6 9" id="KW-1133">Transmembrane helix</keyword>
<feature type="transmembrane region" description="Helical" evidence="9">
    <location>
        <begin position="104"/>
        <end position="121"/>
    </location>
</feature>
<keyword evidence="4 9" id="KW-0812">Transmembrane</keyword>
<dbReference type="GO" id="GO:0005789">
    <property type="term" value="C:endoplasmic reticulum membrane"/>
    <property type="evidence" value="ECO:0007669"/>
    <property type="project" value="TreeGrafter"/>
</dbReference>
<feature type="compositionally biased region" description="Polar residues" evidence="8">
    <location>
        <begin position="287"/>
        <end position="299"/>
    </location>
</feature>
<dbReference type="InterPro" id="IPR006634">
    <property type="entry name" value="TLC-dom"/>
</dbReference>
<keyword evidence="7 9" id="KW-0472">Membrane</keyword>
<feature type="transmembrane region" description="Helical" evidence="9">
    <location>
        <begin position="204"/>
        <end position="225"/>
    </location>
</feature>
<feature type="compositionally biased region" description="Basic and acidic residues" evidence="8">
    <location>
        <begin position="266"/>
        <end position="276"/>
    </location>
</feature>
<dbReference type="SMART" id="SM00724">
    <property type="entry name" value="TLC"/>
    <property type="match status" value="1"/>
</dbReference>
<comment type="subcellular location">
    <subcellularLocation>
        <location evidence="1">Membrane</location>
        <topology evidence="1">Multi-pass membrane protein</topology>
    </subcellularLocation>
</comment>
<name>A0A7R8ZPS4_9CRUS</name>
<evidence type="ECO:0000256" key="5">
    <source>
        <dbReference type="ARBA" id="ARBA00022927"/>
    </source>
</evidence>
<feature type="compositionally biased region" description="Acidic residues" evidence="8">
    <location>
        <begin position="277"/>
        <end position="286"/>
    </location>
</feature>
<dbReference type="OrthoDB" id="3053196at2759"/>
<dbReference type="PANTHER" id="PTHR12371:SF11">
    <property type="entry name" value="TRANSLOCATING CHAIN-ASSOCIATED MEMBRANE PROTEIN"/>
    <property type="match status" value="1"/>
</dbReference>
<evidence type="ECO:0000256" key="1">
    <source>
        <dbReference type="ARBA" id="ARBA00004141"/>
    </source>
</evidence>